<dbReference type="KEGG" id="fli:Fleli_1521"/>
<dbReference type="AlphaFoldDB" id="I4AJ08"/>
<dbReference type="PATRIC" id="fig|880071.3.peg.1502"/>
<dbReference type="Proteomes" id="UP000006054">
    <property type="component" value="Chromosome"/>
</dbReference>
<dbReference type="EMBL" id="CP003345">
    <property type="protein sequence ID" value="AFM03943.1"/>
    <property type="molecule type" value="Genomic_DNA"/>
</dbReference>
<dbReference type="OrthoDB" id="1376443at2"/>
<keyword evidence="2" id="KW-1185">Reference proteome</keyword>
<dbReference type="eggNOG" id="ENOG5032PVI">
    <property type="taxonomic scope" value="Bacteria"/>
</dbReference>
<dbReference type="HOGENOM" id="CLU_444648_0_0_10"/>
<sequence length="614" mass="72844">MAQNLTFEEAKEMTHQLYEIELLSEKGEKYLLQEIEKNLLENKNDSVEKSFILEFLYTAFDMESWYRGGTLTQREYKKYQEIMTEIPQDGSFSEDDEKMIIERLENEFGISEARKIEEAIKNEEEEIKVNDSLGGYVIYPPLYLKEEVIKNIHKNRSTFGKTRTRTLNDLLKISLIDSLVFEEIYKQFKKGELSTEGYICSAALNKVEYYQNFENEKNKQIELINKLEKGNVISQSNKEKLINSYQKWELKKLYEFIPFCTNAKTFNLKEYPNDVEKAYKAIFEEIKEIVPAFDFQNFKIDLVIEKSNYGGADSQNLIISFDVDSVHYTHSVFYNYLSKNEKLDYTLKIAHNFHKVINKFLSDQNSKKRLYFAEKTNNPNRDENEFGLILLTEKQRYLWKNKIKRVGFSDVELTGYDYYDMESSFLSTEIHNNRFNTKNIEKIIAEYEKIGLFSHLSKEEFKEGLIKVKQNEIKNYTDILLSFPKQIAFVGWEKDNLEDPYGGLTEEFGEISRGKFTPQNIKEYLWDRFEGRIQTSYYTFDFNDKTYHPDLIVENDWATPYFLELIKLALKENKINEKFYVCIDDTDSTGYIFLSNSQYKFLNKNQPELFPKHP</sequence>
<evidence type="ECO:0000313" key="2">
    <source>
        <dbReference type="Proteomes" id="UP000006054"/>
    </source>
</evidence>
<gene>
    <name evidence="1" type="ordered locus">Fleli_1521</name>
</gene>
<dbReference type="RefSeq" id="WP_014797400.1">
    <property type="nucleotide sequence ID" value="NC_018018.1"/>
</dbReference>
<accession>I4AJ08</accession>
<name>I4AJ08_BERLS</name>
<evidence type="ECO:0000313" key="1">
    <source>
        <dbReference type="EMBL" id="AFM03943.1"/>
    </source>
</evidence>
<proteinExistence type="predicted"/>
<organism evidence="1 2">
    <name type="scientific">Bernardetia litoralis (strain ATCC 23117 / DSM 6794 / NBRC 15988 / NCIMB 1366 / Fx l1 / Sio-4)</name>
    <name type="common">Flexibacter litoralis</name>
    <dbReference type="NCBI Taxonomy" id="880071"/>
    <lineage>
        <taxon>Bacteria</taxon>
        <taxon>Pseudomonadati</taxon>
        <taxon>Bacteroidota</taxon>
        <taxon>Cytophagia</taxon>
        <taxon>Cytophagales</taxon>
        <taxon>Bernardetiaceae</taxon>
        <taxon>Bernardetia</taxon>
    </lineage>
</organism>
<protein>
    <submittedName>
        <fullName evidence="1">Uncharacterized protein</fullName>
    </submittedName>
</protein>
<reference evidence="2" key="1">
    <citation type="submission" date="2012-06" db="EMBL/GenBank/DDBJ databases">
        <title>The complete genome of Flexibacter litoralis DSM 6794.</title>
        <authorList>
            <person name="Lucas S."/>
            <person name="Copeland A."/>
            <person name="Lapidus A."/>
            <person name="Glavina del Rio T."/>
            <person name="Dalin E."/>
            <person name="Tice H."/>
            <person name="Bruce D."/>
            <person name="Goodwin L."/>
            <person name="Pitluck S."/>
            <person name="Peters L."/>
            <person name="Ovchinnikova G."/>
            <person name="Lu M."/>
            <person name="Kyrpides N."/>
            <person name="Mavromatis K."/>
            <person name="Ivanova N."/>
            <person name="Brettin T."/>
            <person name="Detter J.C."/>
            <person name="Han C."/>
            <person name="Larimer F."/>
            <person name="Land M."/>
            <person name="Hauser L."/>
            <person name="Markowitz V."/>
            <person name="Cheng J.-F."/>
            <person name="Hugenholtz P."/>
            <person name="Woyke T."/>
            <person name="Wu D."/>
            <person name="Spring S."/>
            <person name="Lang E."/>
            <person name="Kopitz M."/>
            <person name="Brambilla E."/>
            <person name="Klenk H.-P."/>
            <person name="Eisen J.A."/>
        </authorList>
    </citation>
    <scope>NUCLEOTIDE SEQUENCE [LARGE SCALE GENOMIC DNA]</scope>
    <source>
        <strain evidence="2">ATCC 23117 / DSM 6794 / NBRC 15988 / NCIMB 1366 / Sio-4</strain>
    </source>
</reference>